<organism evidence="3 4">
    <name type="scientific">Tunturiibacter gelidiferens</name>
    <dbReference type="NCBI Taxonomy" id="3069689"/>
    <lineage>
        <taxon>Bacteria</taxon>
        <taxon>Pseudomonadati</taxon>
        <taxon>Acidobacteriota</taxon>
        <taxon>Terriglobia</taxon>
        <taxon>Terriglobales</taxon>
        <taxon>Acidobacteriaceae</taxon>
        <taxon>Tunturiibacter</taxon>
    </lineage>
</organism>
<protein>
    <submittedName>
        <fullName evidence="3">Small-conductance mechanosensitive channel</fullName>
    </submittedName>
</protein>
<feature type="compositionally biased region" description="Low complexity" evidence="1">
    <location>
        <begin position="355"/>
        <end position="377"/>
    </location>
</feature>
<evidence type="ECO:0000256" key="2">
    <source>
        <dbReference type="SAM" id="Phobius"/>
    </source>
</evidence>
<dbReference type="RefSeq" id="WP_260698414.1">
    <property type="nucleotide sequence ID" value="NZ_JACHEB010000010.1"/>
</dbReference>
<dbReference type="InterPro" id="IPR023408">
    <property type="entry name" value="MscS_beta-dom_sf"/>
</dbReference>
<reference evidence="3 4" key="1">
    <citation type="submission" date="2020-08" db="EMBL/GenBank/DDBJ databases">
        <title>Genomic Encyclopedia of Type Strains, Phase IV (KMG-V): Genome sequencing to study the core and pangenomes of soil and plant-associated prokaryotes.</title>
        <authorList>
            <person name="Whitman W."/>
        </authorList>
    </citation>
    <scope>NUCLEOTIDE SEQUENCE [LARGE SCALE GENOMIC DNA]</scope>
    <source>
        <strain evidence="3 4">X5P2</strain>
    </source>
</reference>
<comment type="caution">
    <text evidence="3">The sequence shown here is derived from an EMBL/GenBank/DDBJ whole genome shotgun (WGS) entry which is preliminary data.</text>
</comment>
<sequence length="713" mass="77413">MKSGMNQDEKSEQQVIVQRQRRIPSLLVWVALVLPNIVFVGGGVMGLARAQVKDSPQRPDKSDDSQEPKPDKNAAAEKNKKVSARGVPGFDLQSSRTDILSHLNAVISFYRASLVPIQKAGEPNDAVYFTQSVELSSQAATYAFQAAQAGAALAIVHQDVSTGDRQRLENTKTNVEQALVVLKGREDSLDKAIATANSRQINSLRLQREGVQAAIDLNNSMDEALKKIVGISDTKDGSGLAADVERLQRSIPELNSKEKIVAPQLTTLESARSSGVSSQGVVLFQLLETKHALDGLISQNDKAHQTALAVRVPISTVLRTLVTKGQLLTEEAVEASAPPQATTKKMPAGTKTKAPTSIQPTPTVTSVTPPTSTSQATSAETLGSITRDFQALSSAAIPLSQELIVLQESRSNLTAWQGAVDQEYKGVLHALLLRVVVIAIALGIIFVGGELWRRATNKYVHDPRRRRQLLVVRRIAIGFLSVIVVLFGFVTQFNSLATFAGFITAGIAVGLQTVLLSVAAYFFIVGRYGVKVGDRITVSSVTGDVIDVGLVRFYMMELAGSGVEMNPTGRVAVFSNAVLFQAATPLYKQIPGTEFAWHELIVKLSATTNYTKVCDAIMNEVKTVYESYRPNIEQQHRDVENWMQAPIAAPEVDSRLQFSGGAFQLWARFPVEIRTAAKTDEELTKRLVKLMEQNDEFKQAFAATPVIQAAVKG</sequence>
<dbReference type="PANTHER" id="PTHR30566:SF5">
    <property type="entry name" value="MECHANOSENSITIVE ION CHANNEL PROTEIN 1, MITOCHONDRIAL-RELATED"/>
    <property type="match status" value="1"/>
</dbReference>
<evidence type="ECO:0000313" key="4">
    <source>
        <dbReference type="Proteomes" id="UP000535182"/>
    </source>
</evidence>
<feature type="region of interest" description="Disordered" evidence="1">
    <location>
        <begin position="50"/>
        <end position="89"/>
    </location>
</feature>
<feature type="transmembrane region" description="Helical" evidence="2">
    <location>
        <begin position="26"/>
        <end position="48"/>
    </location>
</feature>
<feature type="transmembrane region" description="Helical" evidence="2">
    <location>
        <begin position="496"/>
        <end position="525"/>
    </location>
</feature>
<proteinExistence type="predicted"/>
<feature type="region of interest" description="Disordered" evidence="1">
    <location>
        <begin position="333"/>
        <end position="377"/>
    </location>
</feature>
<keyword evidence="2" id="KW-1133">Transmembrane helix</keyword>
<keyword evidence="4" id="KW-1185">Reference proteome</keyword>
<accession>A0A9X0U5X7</accession>
<dbReference type="Gene3D" id="2.30.30.60">
    <property type="match status" value="1"/>
</dbReference>
<keyword evidence="2" id="KW-0472">Membrane</keyword>
<feature type="transmembrane region" description="Helical" evidence="2">
    <location>
        <begin position="427"/>
        <end position="449"/>
    </location>
</feature>
<dbReference type="AlphaFoldDB" id="A0A9X0U5X7"/>
<dbReference type="PANTHER" id="PTHR30566">
    <property type="entry name" value="YNAI-RELATED MECHANOSENSITIVE ION CHANNEL"/>
    <property type="match status" value="1"/>
</dbReference>
<dbReference type="EMBL" id="JACHEB010000010">
    <property type="protein sequence ID" value="MBB5330490.1"/>
    <property type="molecule type" value="Genomic_DNA"/>
</dbReference>
<evidence type="ECO:0000256" key="1">
    <source>
        <dbReference type="SAM" id="MobiDB-lite"/>
    </source>
</evidence>
<keyword evidence="2" id="KW-0812">Transmembrane</keyword>
<gene>
    <name evidence="3" type="ORF">HDF14_004125</name>
</gene>
<name>A0A9X0U5X7_9BACT</name>
<evidence type="ECO:0000313" key="3">
    <source>
        <dbReference type="EMBL" id="MBB5330490.1"/>
    </source>
</evidence>
<dbReference type="Proteomes" id="UP000535182">
    <property type="component" value="Unassembled WGS sequence"/>
</dbReference>
<feature type="transmembrane region" description="Helical" evidence="2">
    <location>
        <begin position="470"/>
        <end position="490"/>
    </location>
</feature>
<feature type="compositionally biased region" description="Basic and acidic residues" evidence="1">
    <location>
        <begin position="51"/>
        <end position="80"/>
    </location>
</feature>